<dbReference type="EMBL" id="BAAATD010000002">
    <property type="protein sequence ID" value="GAA2586004.1"/>
    <property type="molecule type" value="Genomic_DNA"/>
</dbReference>
<evidence type="ECO:0000256" key="5">
    <source>
        <dbReference type="SAM" id="MobiDB-lite"/>
    </source>
</evidence>
<accession>A0ABN3PHF2</accession>
<dbReference type="PROSITE" id="PS50977">
    <property type="entry name" value="HTH_TETR_2"/>
    <property type="match status" value="1"/>
</dbReference>
<gene>
    <name evidence="7" type="ORF">GCM10010411_18410</name>
</gene>
<reference evidence="7 8" key="1">
    <citation type="journal article" date="2019" name="Int. J. Syst. Evol. Microbiol.">
        <title>The Global Catalogue of Microorganisms (GCM) 10K type strain sequencing project: providing services to taxonomists for standard genome sequencing and annotation.</title>
        <authorList>
            <consortium name="The Broad Institute Genomics Platform"/>
            <consortium name="The Broad Institute Genome Sequencing Center for Infectious Disease"/>
            <person name="Wu L."/>
            <person name="Ma J."/>
        </authorList>
    </citation>
    <scope>NUCLEOTIDE SEQUENCE [LARGE SCALE GENOMIC DNA]</scope>
    <source>
        <strain evidence="7 8">JCM 6833</strain>
    </source>
</reference>
<dbReference type="PANTHER" id="PTHR30055">
    <property type="entry name" value="HTH-TYPE TRANSCRIPTIONAL REGULATOR RUTR"/>
    <property type="match status" value="1"/>
</dbReference>
<evidence type="ECO:0000256" key="2">
    <source>
        <dbReference type="ARBA" id="ARBA00023125"/>
    </source>
</evidence>
<name>A0ABN3PHF2_9ACTN</name>
<keyword evidence="1" id="KW-0805">Transcription regulation</keyword>
<feature type="region of interest" description="Disordered" evidence="5">
    <location>
        <begin position="89"/>
        <end position="108"/>
    </location>
</feature>
<dbReference type="Pfam" id="PF00440">
    <property type="entry name" value="TetR_N"/>
    <property type="match status" value="1"/>
</dbReference>
<keyword evidence="8" id="KW-1185">Reference proteome</keyword>
<feature type="region of interest" description="Disordered" evidence="5">
    <location>
        <begin position="1"/>
        <end position="42"/>
    </location>
</feature>
<keyword evidence="2 4" id="KW-0238">DNA-binding</keyword>
<evidence type="ECO:0000313" key="8">
    <source>
        <dbReference type="Proteomes" id="UP001501509"/>
    </source>
</evidence>
<evidence type="ECO:0000256" key="1">
    <source>
        <dbReference type="ARBA" id="ARBA00023015"/>
    </source>
</evidence>
<dbReference type="SUPFAM" id="SSF46689">
    <property type="entry name" value="Homeodomain-like"/>
    <property type="match status" value="1"/>
</dbReference>
<dbReference type="InterPro" id="IPR050109">
    <property type="entry name" value="HTH-type_TetR-like_transc_reg"/>
</dbReference>
<evidence type="ECO:0000256" key="4">
    <source>
        <dbReference type="PROSITE-ProRule" id="PRU00335"/>
    </source>
</evidence>
<protein>
    <recommendedName>
        <fullName evidence="6">HTH tetR-type domain-containing protein</fullName>
    </recommendedName>
</protein>
<keyword evidence="3" id="KW-0804">Transcription</keyword>
<dbReference type="InterPro" id="IPR009057">
    <property type="entry name" value="Homeodomain-like_sf"/>
</dbReference>
<proteinExistence type="predicted"/>
<evidence type="ECO:0000259" key="6">
    <source>
        <dbReference type="PROSITE" id="PS50977"/>
    </source>
</evidence>
<sequence>MRGIPLSPSTIANRSTNRSSASSYGSDGVVTRRLRRPVESSEVTKPYQLNEIQELHDSLKIADRPGGARPTRIFLTWAMADRRRRERGELSAGVDDLGSSSNGPEPGGLRLAEVYGPNRPGLPRGRSSLPAPVVREAQRQRLLRAVIAAVAEKGYANTTVAQVVARARVSRKAFYDHFTDLQDCFLAAMAEAQKAIVRELMTSPRGKLPGASSPRELLRRSVGGYLELCAQEPEYARCILVELPAVGSKALKGRNRGYGMVADLMRGWREHAAKSHPEWPDVPRQTYLAAVGAVAEVILSYVSRGDAASLPALQDPLTEILLGILAAPLPPES</sequence>
<organism evidence="7 8">
    <name type="scientific">Actinomadura fulvescens</name>
    <dbReference type="NCBI Taxonomy" id="46160"/>
    <lineage>
        <taxon>Bacteria</taxon>
        <taxon>Bacillati</taxon>
        <taxon>Actinomycetota</taxon>
        <taxon>Actinomycetes</taxon>
        <taxon>Streptosporangiales</taxon>
        <taxon>Thermomonosporaceae</taxon>
        <taxon>Actinomadura</taxon>
    </lineage>
</organism>
<dbReference type="PANTHER" id="PTHR30055:SF234">
    <property type="entry name" value="HTH-TYPE TRANSCRIPTIONAL REGULATOR BETI"/>
    <property type="match status" value="1"/>
</dbReference>
<evidence type="ECO:0000313" key="7">
    <source>
        <dbReference type="EMBL" id="GAA2586004.1"/>
    </source>
</evidence>
<dbReference type="Gene3D" id="1.10.357.10">
    <property type="entry name" value="Tetracycline Repressor, domain 2"/>
    <property type="match status" value="1"/>
</dbReference>
<comment type="caution">
    <text evidence="7">The sequence shown here is derived from an EMBL/GenBank/DDBJ whole genome shotgun (WGS) entry which is preliminary data.</text>
</comment>
<feature type="domain" description="HTH tetR-type" evidence="6">
    <location>
        <begin position="136"/>
        <end position="196"/>
    </location>
</feature>
<evidence type="ECO:0000256" key="3">
    <source>
        <dbReference type="ARBA" id="ARBA00023163"/>
    </source>
</evidence>
<feature type="compositionally biased region" description="Low complexity" evidence="5">
    <location>
        <begin position="12"/>
        <end position="23"/>
    </location>
</feature>
<dbReference type="Proteomes" id="UP001501509">
    <property type="component" value="Unassembled WGS sequence"/>
</dbReference>
<feature type="DNA-binding region" description="H-T-H motif" evidence="4">
    <location>
        <begin position="159"/>
        <end position="178"/>
    </location>
</feature>
<dbReference type="InterPro" id="IPR001647">
    <property type="entry name" value="HTH_TetR"/>
</dbReference>